<dbReference type="Proteomes" id="UP000230859">
    <property type="component" value="Unassembled WGS sequence"/>
</dbReference>
<evidence type="ECO:0000313" key="4">
    <source>
        <dbReference type="EMBL" id="PIQ85091.1"/>
    </source>
</evidence>
<dbReference type="GO" id="GO:0009245">
    <property type="term" value="P:lipid A biosynthetic process"/>
    <property type="evidence" value="ECO:0007669"/>
    <property type="project" value="TreeGrafter"/>
</dbReference>
<keyword evidence="1" id="KW-0479">Metal-binding</keyword>
<evidence type="ECO:0000259" key="3">
    <source>
        <dbReference type="Pfam" id="PF00149"/>
    </source>
</evidence>
<organism evidence="4 5">
    <name type="scientific">Candidatus Abzuiibacterium crystallinum</name>
    <dbReference type="NCBI Taxonomy" id="1974748"/>
    <lineage>
        <taxon>Bacteria</taxon>
        <taxon>Pseudomonadati</taxon>
        <taxon>Candidatus Omnitrophota</taxon>
        <taxon>Candidatus Abzuiibacterium</taxon>
    </lineage>
</organism>
<feature type="domain" description="Calcineurin-like phosphoesterase" evidence="3">
    <location>
        <begin position="42"/>
        <end position="222"/>
    </location>
</feature>
<proteinExistence type="predicted"/>
<evidence type="ECO:0000256" key="1">
    <source>
        <dbReference type="ARBA" id="ARBA00022723"/>
    </source>
</evidence>
<dbReference type="EMBL" id="PCVY01000076">
    <property type="protein sequence ID" value="PIQ85091.1"/>
    <property type="molecule type" value="Genomic_DNA"/>
</dbReference>
<accession>A0A2H0LL02</accession>
<keyword evidence="2" id="KW-0378">Hydrolase</keyword>
<evidence type="ECO:0000313" key="5">
    <source>
        <dbReference type="Proteomes" id="UP000230859"/>
    </source>
</evidence>
<name>A0A2H0LL02_9BACT</name>
<dbReference type="PANTHER" id="PTHR31302">
    <property type="entry name" value="TRANSMEMBRANE PROTEIN WITH METALLOPHOSPHOESTERASE DOMAIN-RELATED"/>
    <property type="match status" value="1"/>
</dbReference>
<dbReference type="InterPro" id="IPR029052">
    <property type="entry name" value="Metallo-depent_PP-like"/>
</dbReference>
<dbReference type="InterPro" id="IPR051158">
    <property type="entry name" value="Metallophosphoesterase_sf"/>
</dbReference>
<dbReference type="AlphaFoldDB" id="A0A2H0LL02"/>
<reference evidence="4 5" key="1">
    <citation type="submission" date="2017-09" db="EMBL/GenBank/DDBJ databases">
        <title>Depth-based differentiation of microbial function through sediment-hosted aquifers and enrichment of novel symbionts in the deep terrestrial subsurface.</title>
        <authorList>
            <person name="Probst A.J."/>
            <person name="Ladd B."/>
            <person name="Jarett J.K."/>
            <person name="Geller-Mcgrath D.E."/>
            <person name="Sieber C.M."/>
            <person name="Emerson J.B."/>
            <person name="Anantharaman K."/>
            <person name="Thomas B.C."/>
            <person name="Malmstrom R."/>
            <person name="Stieglmeier M."/>
            <person name="Klingl A."/>
            <person name="Woyke T."/>
            <person name="Ryan C.M."/>
            <person name="Banfield J.F."/>
        </authorList>
    </citation>
    <scope>NUCLEOTIDE SEQUENCE [LARGE SCALE GENOMIC DNA]</scope>
    <source>
        <strain evidence="4">CG11_big_fil_rev_8_21_14_0_20_45_26</strain>
    </source>
</reference>
<dbReference type="InterPro" id="IPR004843">
    <property type="entry name" value="Calcineurin-like_PHP"/>
</dbReference>
<evidence type="ECO:0000256" key="2">
    <source>
        <dbReference type="ARBA" id="ARBA00022801"/>
    </source>
</evidence>
<dbReference type="Gene3D" id="3.60.21.10">
    <property type="match status" value="1"/>
</dbReference>
<dbReference type="GO" id="GO:0016020">
    <property type="term" value="C:membrane"/>
    <property type="evidence" value="ECO:0007669"/>
    <property type="project" value="GOC"/>
</dbReference>
<dbReference type="SUPFAM" id="SSF56300">
    <property type="entry name" value="Metallo-dependent phosphatases"/>
    <property type="match status" value="1"/>
</dbReference>
<sequence>MIEAILFIIFVGVFLYALLIEPRWFRLRRIKVCTKKKIPRDFTILHLSDTHFIDNNESKRRFLMSLNSLQPDFICVTGDIIDNNDGIEPAVEILSQMQARIGKFAVLGNHDYWDYHIGDNLRYHLFGEKRPLHQNDIERFCRRLTASGVTVLRDEKKNVSFDGMTIRISGTEDPVTQQMNFHRTFADLNEEVFHLLLTHVLDVLVQIPKVPVDLVLAGHTHGGQVRLPFIGGFMCGFQMPRRYLEGFHEMNGYVMCVSRGMGATRTLIPRFFCRPEAILIEVTSL</sequence>
<dbReference type="GO" id="GO:0046872">
    <property type="term" value="F:metal ion binding"/>
    <property type="evidence" value="ECO:0007669"/>
    <property type="project" value="UniProtKB-KW"/>
</dbReference>
<protein>
    <recommendedName>
        <fullName evidence="3">Calcineurin-like phosphoesterase domain-containing protein</fullName>
    </recommendedName>
</protein>
<gene>
    <name evidence="4" type="ORF">COV74_10870</name>
</gene>
<comment type="caution">
    <text evidence="4">The sequence shown here is derived from an EMBL/GenBank/DDBJ whole genome shotgun (WGS) entry which is preliminary data.</text>
</comment>
<dbReference type="GO" id="GO:0008758">
    <property type="term" value="F:UDP-2,3-diacylglucosamine hydrolase activity"/>
    <property type="evidence" value="ECO:0007669"/>
    <property type="project" value="TreeGrafter"/>
</dbReference>
<dbReference type="PANTHER" id="PTHR31302:SF31">
    <property type="entry name" value="PHOSPHODIESTERASE YAEI"/>
    <property type="match status" value="1"/>
</dbReference>
<dbReference type="Pfam" id="PF00149">
    <property type="entry name" value="Metallophos"/>
    <property type="match status" value="1"/>
</dbReference>